<dbReference type="GO" id="GO:0016209">
    <property type="term" value="F:antioxidant activity"/>
    <property type="evidence" value="ECO:0007669"/>
    <property type="project" value="InterPro"/>
</dbReference>
<keyword evidence="4" id="KW-1185">Reference proteome</keyword>
<dbReference type="Gene3D" id="3.40.30.10">
    <property type="entry name" value="Glutaredoxin"/>
    <property type="match status" value="1"/>
</dbReference>
<dbReference type="PANTHER" id="PTHR42852:SF13">
    <property type="entry name" value="PROTEIN DIPZ"/>
    <property type="match status" value="1"/>
</dbReference>
<dbReference type="RefSeq" id="WP_145170318.1">
    <property type="nucleotide sequence ID" value="NZ_CP036525.1"/>
</dbReference>
<dbReference type="InterPro" id="IPR036249">
    <property type="entry name" value="Thioredoxin-like_sf"/>
</dbReference>
<organism evidence="3 4">
    <name type="scientific">Rubripirellula lacrimiformis</name>
    <dbReference type="NCBI Taxonomy" id="1930273"/>
    <lineage>
        <taxon>Bacteria</taxon>
        <taxon>Pseudomonadati</taxon>
        <taxon>Planctomycetota</taxon>
        <taxon>Planctomycetia</taxon>
        <taxon>Pirellulales</taxon>
        <taxon>Pirellulaceae</taxon>
        <taxon>Rubripirellula</taxon>
    </lineage>
</organism>
<dbReference type="KEGG" id="rlc:K227x_30040"/>
<evidence type="ECO:0000313" key="4">
    <source>
        <dbReference type="Proteomes" id="UP000318538"/>
    </source>
</evidence>
<sequence precursor="true">MPNQTRPPMALLASVAAAVLGFAIHQPGAAAGETGPHADLVPQFLLGLVHAPEVHQELNLTSEQVAGLEVLFAETDAAWFPARNLAPDRQREVIDKLETRVRQWFAENTTADQQSRLRQLEFYAQGNRILLRQDVAKEVGLSVTAQQKLADLARASHVAQQKLARTKFGDDGIEALQTEVARTAKDEQAALAKIVQQDQRTKLAKILGERFDPTRLARIYAMAPDFAADEAWINSPALSLKELRGKVVLVHFYAFQCHNCHANFDIYRRWHEKYSSDDVVLIGIQTPETSRERDADAVIAAAEEKQLDFPIQIDLQSQTWKAWGNTMWPTVYVVDQDGYVRHWWSGELNWKGATADQTIEKVVDQLLSQN</sequence>
<accession>A0A517NBX8</accession>
<dbReference type="OrthoDB" id="9799230at2"/>
<dbReference type="PROSITE" id="PS51352">
    <property type="entry name" value="THIOREDOXIN_2"/>
    <property type="match status" value="1"/>
</dbReference>
<dbReference type="Proteomes" id="UP000318538">
    <property type="component" value="Chromosome"/>
</dbReference>
<reference evidence="3 4" key="1">
    <citation type="submission" date="2019-02" db="EMBL/GenBank/DDBJ databases">
        <title>Deep-cultivation of Planctomycetes and their phenomic and genomic characterization uncovers novel biology.</title>
        <authorList>
            <person name="Wiegand S."/>
            <person name="Jogler M."/>
            <person name="Boedeker C."/>
            <person name="Pinto D."/>
            <person name="Vollmers J."/>
            <person name="Rivas-Marin E."/>
            <person name="Kohn T."/>
            <person name="Peeters S.H."/>
            <person name="Heuer A."/>
            <person name="Rast P."/>
            <person name="Oberbeckmann S."/>
            <person name="Bunk B."/>
            <person name="Jeske O."/>
            <person name="Meyerdierks A."/>
            <person name="Storesund J.E."/>
            <person name="Kallscheuer N."/>
            <person name="Luecker S."/>
            <person name="Lage O.M."/>
            <person name="Pohl T."/>
            <person name="Merkel B.J."/>
            <person name="Hornburger P."/>
            <person name="Mueller R.-W."/>
            <person name="Bruemmer F."/>
            <person name="Labrenz M."/>
            <person name="Spormann A.M."/>
            <person name="Op den Camp H."/>
            <person name="Overmann J."/>
            <person name="Amann R."/>
            <person name="Jetten M.S.M."/>
            <person name="Mascher T."/>
            <person name="Medema M.H."/>
            <person name="Devos D.P."/>
            <person name="Kaster A.-K."/>
            <person name="Ovreas L."/>
            <person name="Rohde M."/>
            <person name="Galperin M.Y."/>
            <person name="Jogler C."/>
        </authorList>
    </citation>
    <scope>NUCLEOTIDE SEQUENCE [LARGE SCALE GENOMIC DNA]</scope>
    <source>
        <strain evidence="3 4">K22_7</strain>
    </source>
</reference>
<gene>
    <name evidence="3" type="primary">ykuV</name>
    <name evidence="3" type="ORF">K227x_30040</name>
</gene>
<dbReference type="InterPro" id="IPR000866">
    <property type="entry name" value="AhpC/TSA"/>
</dbReference>
<feature type="signal peptide" evidence="1">
    <location>
        <begin position="1"/>
        <end position="31"/>
    </location>
</feature>
<dbReference type="EC" id="1.8.-.-" evidence="3"/>
<name>A0A517NBX8_9BACT</name>
<dbReference type="PANTHER" id="PTHR42852">
    <property type="entry name" value="THIOL:DISULFIDE INTERCHANGE PROTEIN DSBE"/>
    <property type="match status" value="1"/>
</dbReference>
<protein>
    <submittedName>
        <fullName evidence="3">Thiol-disulfide oxidoreductase YkuV</fullName>
        <ecNumber evidence="3">1.8.-.-</ecNumber>
    </submittedName>
</protein>
<evidence type="ECO:0000259" key="2">
    <source>
        <dbReference type="PROSITE" id="PS51352"/>
    </source>
</evidence>
<keyword evidence="1" id="KW-0732">Signal</keyword>
<keyword evidence="3" id="KW-0560">Oxidoreductase</keyword>
<dbReference type="EMBL" id="CP036525">
    <property type="protein sequence ID" value="QDT04611.1"/>
    <property type="molecule type" value="Genomic_DNA"/>
</dbReference>
<dbReference type="AlphaFoldDB" id="A0A517NBX8"/>
<dbReference type="InterPro" id="IPR013766">
    <property type="entry name" value="Thioredoxin_domain"/>
</dbReference>
<dbReference type="GO" id="GO:0016491">
    <property type="term" value="F:oxidoreductase activity"/>
    <property type="evidence" value="ECO:0007669"/>
    <property type="project" value="UniProtKB-KW"/>
</dbReference>
<evidence type="ECO:0000313" key="3">
    <source>
        <dbReference type="EMBL" id="QDT04611.1"/>
    </source>
</evidence>
<proteinExistence type="predicted"/>
<evidence type="ECO:0000256" key="1">
    <source>
        <dbReference type="SAM" id="SignalP"/>
    </source>
</evidence>
<dbReference type="InterPro" id="IPR050553">
    <property type="entry name" value="Thioredoxin_ResA/DsbE_sf"/>
</dbReference>
<feature type="domain" description="Thioredoxin" evidence="2">
    <location>
        <begin position="217"/>
        <end position="368"/>
    </location>
</feature>
<feature type="chain" id="PRO_5021852213" evidence="1">
    <location>
        <begin position="32"/>
        <end position="370"/>
    </location>
</feature>
<dbReference type="SUPFAM" id="SSF52833">
    <property type="entry name" value="Thioredoxin-like"/>
    <property type="match status" value="1"/>
</dbReference>
<dbReference type="Pfam" id="PF00578">
    <property type="entry name" value="AhpC-TSA"/>
    <property type="match status" value="1"/>
</dbReference>